<protein>
    <recommendedName>
        <fullName evidence="6">UBC core domain-containing protein</fullName>
    </recommendedName>
</protein>
<evidence type="ECO:0000259" key="6">
    <source>
        <dbReference type="PROSITE" id="PS50127"/>
    </source>
</evidence>
<organism evidence="7 8">
    <name type="scientific">Gymnopilus junonius</name>
    <name type="common">Spectacular rustgill mushroom</name>
    <name type="synonym">Gymnopilus spectabilis subsp. junonius</name>
    <dbReference type="NCBI Taxonomy" id="109634"/>
    <lineage>
        <taxon>Eukaryota</taxon>
        <taxon>Fungi</taxon>
        <taxon>Dikarya</taxon>
        <taxon>Basidiomycota</taxon>
        <taxon>Agaricomycotina</taxon>
        <taxon>Agaricomycetes</taxon>
        <taxon>Agaricomycetidae</taxon>
        <taxon>Agaricales</taxon>
        <taxon>Agaricineae</taxon>
        <taxon>Hymenogastraceae</taxon>
        <taxon>Gymnopilus</taxon>
    </lineage>
</organism>
<dbReference type="InterPro" id="IPR000608">
    <property type="entry name" value="UBC"/>
</dbReference>
<feature type="compositionally biased region" description="Basic and acidic residues" evidence="5">
    <location>
        <begin position="840"/>
        <end position="852"/>
    </location>
</feature>
<reference evidence="7" key="1">
    <citation type="submission" date="2020-11" db="EMBL/GenBank/DDBJ databases">
        <authorList>
            <consortium name="DOE Joint Genome Institute"/>
            <person name="Ahrendt S."/>
            <person name="Riley R."/>
            <person name="Andreopoulos W."/>
            <person name="LaButti K."/>
            <person name="Pangilinan J."/>
            <person name="Ruiz-duenas F.J."/>
            <person name="Barrasa J.M."/>
            <person name="Sanchez-Garcia M."/>
            <person name="Camarero S."/>
            <person name="Miyauchi S."/>
            <person name="Serrano A."/>
            <person name="Linde D."/>
            <person name="Babiker R."/>
            <person name="Drula E."/>
            <person name="Ayuso-Fernandez I."/>
            <person name="Pacheco R."/>
            <person name="Padilla G."/>
            <person name="Ferreira P."/>
            <person name="Barriuso J."/>
            <person name="Kellner H."/>
            <person name="Castanera R."/>
            <person name="Alfaro M."/>
            <person name="Ramirez L."/>
            <person name="Pisabarro A.G."/>
            <person name="Kuo A."/>
            <person name="Tritt A."/>
            <person name="Lipzen A."/>
            <person name="He G."/>
            <person name="Yan M."/>
            <person name="Ng V."/>
            <person name="Cullen D."/>
            <person name="Martin F."/>
            <person name="Rosso M.-N."/>
            <person name="Henrissat B."/>
            <person name="Hibbett D."/>
            <person name="Martinez A.T."/>
            <person name="Grigoriev I.V."/>
        </authorList>
    </citation>
    <scope>NUCLEOTIDE SEQUENCE</scope>
    <source>
        <strain evidence="7">AH 44721</strain>
    </source>
</reference>
<dbReference type="SUPFAM" id="SSF54495">
    <property type="entry name" value="UBC-like"/>
    <property type="match status" value="1"/>
</dbReference>
<dbReference type="OrthoDB" id="109543at2759"/>
<dbReference type="Gene3D" id="3.10.110.10">
    <property type="entry name" value="Ubiquitin Conjugating Enzyme"/>
    <property type="match status" value="1"/>
</dbReference>
<dbReference type="GO" id="GO:0016757">
    <property type="term" value="F:glycosyltransferase activity"/>
    <property type="evidence" value="ECO:0007669"/>
    <property type="project" value="UniProtKB-KW"/>
</dbReference>
<gene>
    <name evidence="7" type="ORF">CPB84DRAFT_1817227</name>
</gene>
<dbReference type="PANTHER" id="PTHR21328">
    <property type="entry name" value="POLY ADP-RIBOSE POLYMERASE FAMILY, MEMBER PARP"/>
    <property type="match status" value="1"/>
</dbReference>
<evidence type="ECO:0000313" key="7">
    <source>
        <dbReference type="EMBL" id="KAF8881664.1"/>
    </source>
</evidence>
<dbReference type="AlphaFoldDB" id="A0A9P5NE86"/>
<dbReference type="InterPro" id="IPR016135">
    <property type="entry name" value="UBQ-conjugating_enzyme/RWD"/>
</dbReference>
<evidence type="ECO:0000256" key="2">
    <source>
        <dbReference type="ARBA" id="ARBA00022679"/>
    </source>
</evidence>
<dbReference type="Proteomes" id="UP000724874">
    <property type="component" value="Unassembled WGS sequence"/>
</dbReference>
<keyword evidence="3" id="KW-0548">Nucleotidyltransferase</keyword>
<dbReference type="PROSITE" id="PS50127">
    <property type="entry name" value="UBC_2"/>
    <property type="match status" value="1"/>
</dbReference>
<feature type="compositionally biased region" description="Acidic residues" evidence="5">
    <location>
        <begin position="145"/>
        <end position="156"/>
    </location>
</feature>
<keyword evidence="8" id="KW-1185">Reference proteome</keyword>
<evidence type="ECO:0000256" key="5">
    <source>
        <dbReference type="SAM" id="MobiDB-lite"/>
    </source>
</evidence>
<evidence type="ECO:0000256" key="4">
    <source>
        <dbReference type="ARBA" id="ARBA00023027"/>
    </source>
</evidence>
<feature type="domain" description="UBC core" evidence="6">
    <location>
        <begin position="905"/>
        <end position="1075"/>
    </location>
</feature>
<dbReference type="InterPro" id="IPR051838">
    <property type="entry name" value="ARTD_PARP"/>
</dbReference>
<dbReference type="CDD" id="cd23802">
    <property type="entry name" value="UBCc_UBE2Q"/>
    <property type="match status" value="1"/>
</dbReference>
<dbReference type="SUPFAM" id="SSF56399">
    <property type="entry name" value="ADP-ribosylation"/>
    <property type="match status" value="1"/>
</dbReference>
<evidence type="ECO:0000313" key="8">
    <source>
        <dbReference type="Proteomes" id="UP000724874"/>
    </source>
</evidence>
<evidence type="ECO:0000256" key="3">
    <source>
        <dbReference type="ARBA" id="ARBA00022695"/>
    </source>
</evidence>
<feature type="region of interest" description="Disordered" evidence="5">
    <location>
        <begin position="137"/>
        <end position="156"/>
    </location>
</feature>
<comment type="caution">
    <text evidence="7">The sequence shown here is derived from an EMBL/GenBank/DDBJ whole genome shotgun (WGS) entry which is preliminary data.</text>
</comment>
<accession>A0A9P5NE86</accession>
<name>A0A9P5NE86_GYMJU</name>
<sequence length="1075" mass="120059">MVDVSSYNPNKNGNLRGRRRFNADLLDIQAACDAGLVCSGLRLKKIRAGDDEGSVEVVVEKNPSGEHVLSANLLISDTSEYPSSHSVFCYSPDGDLSAKLQRIVDEIAEEPPRSLGETVMELMASIGRVIGSAAQKVASRQHEAESEEEDSGAEDYDAFDDYDDIAAAPAEPDSIMSKLQENFVDIVATEYRPGFVRLGGNDFVVSVSLPVITLANSIPPRALMAWDRRLLSCSQHLTLLISGFHGLYPVLEQDVSYSSAAQRLGVSLSFKVGLSEKYKPGNQQVQEVVRKHGLILQDAEDELRIQAEIAAQKAKQYEFDADWDEDEPMQEPEVVEEEEVVDPGRFDRFSLSNSLESLMDQSFLKIVQLRRFFGLGWAGAELLNSEVEKSQQTPETVLALKGNEIRKADIDERELARTTSLPHDPLMGLGPKDQFNLPLTAFCYLIRRLALCTRFCIVCHNKLHFDYEALKPYVCDNKLCSYQYYLLNRGPSLEYEIVHNSQTVDLLVSLAYVSASEGSMEDPLPIGLALRVPLPTGSILAQNQGYYAPNPAPEVPETLKTLVPGPDGLCDFDDLSVGQMRHTIAKLINTLPSIDEMKKHLQRKVKAGKSKPKLKDIDPNVLPAAWSTLRWIVGSCTAHIEVIESGEERIKNLDPSWRQFRMTVGSPDAEAKFKEAINLATKENSDAKKYPVIYAFHGSPLKNWHSIVRHGLWFKTVAHGRAYGDVAEVVNLPSKFVSTNPHYVVKDTHWIMCRYLLVKGITEMDPPKAIESKGKGKKGSTIPYVKLDPNHKTSVHGKVIEIPDPAFKVETLLAERQADYVHEEPDEEDLAIFQLNPSKPSKDSQSQHHHDLDDEDDYRIPSSSSSKGKAVAPVKRPKDDWKHNSDYVSKTLENLYLPPFESSPGASMAIQRELKSMLKEQEIAPSLKDLGWYMPPELIGDNLYQWIVEMHSFDPALPIAKDLKQKKVNSVIFEIRFPPAFPNSPPFFRIITPRFLPFIQGGGGHVTGGGSICMDLISAVLMQIRLALSNLEPRPARLAQDWNRPYDVHESLAGFKRAAATHNWKVPQGLERLVR</sequence>
<feature type="region of interest" description="Disordered" evidence="5">
    <location>
        <begin position="836"/>
        <end position="883"/>
    </location>
</feature>
<dbReference type="GO" id="GO:0016779">
    <property type="term" value="F:nucleotidyltransferase activity"/>
    <property type="evidence" value="ECO:0007669"/>
    <property type="project" value="UniProtKB-KW"/>
</dbReference>
<keyword evidence="1" id="KW-0328">Glycosyltransferase</keyword>
<keyword evidence="2" id="KW-0808">Transferase</keyword>
<dbReference type="EMBL" id="JADNYJ010000129">
    <property type="protein sequence ID" value="KAF8881664.1"/>
    <property type="molecule type" value="Genomic_DNA"/>
</dbReference>
<proteinExistence type="predicted"/>
<feature type="region of interest" description="Disordered" evidence="5">
    <location>
        <begin position="767"/>
        <end position="787"/>
    </location>
</feature>
<evidence type="ECO:0000256" key="1">
    <source>
        <dbReference type="ARBA" id="ARBA00022676"/>
    </source>
</evidence>
<keyword evidence="4" id="KW-0520">NAD</keyword>